<dbReference type="AlphaFoldDB" id="A0A0N9ZWZ1"/>
<accession>A0A0N9ZWZ1</accession>
<dbReference type="STRING" id="1397108.IMCC12053_621"/>
<dbReference type="KEGG" id="cmar:IMCC12053_621"/>
<dbReference type="Proteomes" id="UP000064920">
    <property type="component" value="Chromosome"/>
</dbReference>
<dbReference type="RefSeq" id="WP_062215604.1">
    <property type="nucleotide sequence ID" value="NZ_CP012023.1"/>
</dbReference>
<dbReference type="OrthoDB" id="7348910at2"/>
<evidence type="ECO:0000313" key="1">
    <source>
        <dbReference type="EMBL" id="ALI54569.1"/>
    </source>
</evidence>
<dbReference type="Pfam" id="PF20346">
    <property type="entry name" value="DUF6641"/>
    <property type="match status" value="1"/>
</dbReference>
<evidence type="ECO:0000313" key="2">
    <source>
        <dbReference type="Proteomes" id="UP000064920"/>
    </source>
</evidence>
<sequence length="140" mass="15692">MSYIAKLNLKTVQRTVKQDPVLARREKLVAAIEEQGRVLAAVLAGDEYTVKSKRWQTNDAGERVRVEHEKRVRAWFFEQDAGYYVQCRYGSRVLNINGKSNAVFVDKLDDVAGVLDAFKQAAIAGELDKAVAFVTKARSS</sequence>
<dbReference type="PATRIC" id="fig|1397108.4.peg.642"/>
<organism evidence="1 2">
    <name type="scientific">Celeribacter marinus</name>
    <dbReference type="NCBI Taxonomy" id="1397108"/>
    <lineage>
        <taxon>Bacteria</taxon>
        <taxon>Pseudomonadati</taxon>
        <taxon>Pseudomonadota</taxon>
        <taxon>Alphaproteobacteria</taxon>
        <taxon>Rhodobacterales</taxon>
        <taxon>Roseobacteraceae</taxon>
        <taxon>Celeribacter</taxon>
    </lineage>
</organism>
<dbReference type="EMBL" id="CP012023">
    <property type="protein sequence ID" value="ALI54569.1"/>
    <property type="molecule type" value="Genomic_DNA"/>
</dbReference>
<proteinExistence type="predicted"/>
<name>A0A0N9ZWZ1_9RHOB</name>
<reference evidence="1 2" key="1">
    <citation type="submission" date="2015-05" db="EMBL/GenBank/DDBJ databases">
        <authorList>
            <person name="Wang D.B."/>
            <person name="Wang M."/>
        </authorList>
    </citation>
    <scope>NUCLEOTIDE SEQUENCE [LARGE SCALE GENOMIC DNA]</scope>
    <source>
        <strain evidence="1 2">IMCC 12053</strain>
    </source>
</reference>
<dbReference type="InterPro" id="IPR046581">
    <property type="entry name" value="DUF6641"/>
</dbReference>
<gene>
    <name evidence="1" type="ORF">IMCC12053_621</name>
</gene>
<keyword evidence="2" id="KW-1185">Reference proteome</keyword>
<protein>
    <submittedName>
        <fullName evidence="1">Uncharacterized protein</fullName>
    </submittedName>
</protein>